<proteinExistence type="predicted"/>
<dbReference type="AlphaFoldDB" id="A0AAD9IFX4"/>
<feature type="region of interest" description="Disordered" evidence="1">
    <location>
        <begin position="84"/>
        <end position="125"/>
    </location>
</feature>
<dbReference type="Proteomes" id="UP001255856">
    <property type="component" value="Unassembled WGS sequence"/>
</dbReference>
<evidence type="ECO:0000313" key="3">
    <source>
        <dbReference type="Proteomes" id="UP001255856"/>
    </source>
</evidence>
<organism evidence="2 3">
    <name type="scientific">Prototheca wickerhamii</name>
    <dbReference type="NCBI Taxonomy" id="3111"/>
    <lineage>
        <taxon>Eukaryota</taxon>
        <taxon>Viridiplantae</taxon>
        <taxon>Chlorophyta</taxon>
        <taxon>core chlorophytes</taxon>
        <taxon>Trebouxiophyceae</taxon>
        <taxon>Chlorellales</taxon>
        <taxon>Chlorellaceae</taxon>
        <taxon>Prototheca</taxon>
    </lineage>
</organism>
<sequence length="245" mass="25329">MEVDKTAPDVAVAEVAKPLTPAEARRLRILAKAQERMAAVTGVNWKEPVDAARESSAVAAVGVPTEHSSEQSVADDGPIAAAPAQLRQRHAESSRPAADRASRWAKQYAGTTRASPGSARDPPQALTTGQALRCSAALTALPRALLALYWAYSASCAFASPGPWWALALASLGLVYLVSAVLRQVLQEPGFTGMLQTIAPQLGPALDAVLRLGVAGSAIMDVALVAGAAHVLLGPGCALLRDPFG</sequence>
<keyword evidence="3" id="KW-1185">Reference proteome</keyword>
<feature type="compositionally biased region" description="Basic and acidic residues" evidence="1">
    <location>
        <begin position="89"/>
        <end position="102"/>
    </location>
</feature>
<name>A0AAD9IFX4_PROWI</name>
<reference evidence="2" key="1">
    <citation type="submission" date="2021-01" db="EMBL/GenBank/DDBJ databases">
        <authorList>
            <person name="Eckstrom K.M.E."/>
        </authorList>
    </citation>
    <scope>NUCLEOTIDE SEQUENCE</scope>
    <source>
        <strain evidence="2">UVCC 0001</strain>
    </source>
</reference>
<protein>
    <submittedName>
        <fullName evidence="2">Uncharacterized protein</fullName>
    </submittedName>
</protein>
<gene>
    <name evidence="2" type="ORF">QBZ16_001006</name>
</gene>
<evidence type="ECO:0000313" key="2">
    <source>
        <dbReference type="EMBL" id="KAK2076480.1"/>
    </source>
</evidence>
<dbReference type="EMBL" id="JASFZW010000010">
    <property type="protein sequence ID" value="KAK2076480.1"/>
    <property type="molecule type" value="Genomic_DNA"/>
</dbReference>
<evidence type="ECO:0000256" key="1">
    <source>
        <dbReference type="SAM" id="MobiDB-lite"/>
    </source>
</evidence>
<accession>A0AAD9IFX4</accession>
<comment type="caution">
    <text evidence="2">The sequence shown here is derived from an EMBL/GenBank/DDBJ whole genome shotgun (WGS) entry which is preliminary data.</text>
</comment>